<dbReference type="EMBL" id="CP005851">
    <property type="protein sequence ID" value="AHH09674.1"/>
    <property type="molecule type" value="Genomic_DNA"/>
</dbReference>
<sequence length="55" mass="6317">MSFFLIFVFDIAILKNKNIKRDIAAEENIMNNGNTLTSPKKSYLVISYKTVVYSL</sequence>
<organism evidence="1 2">
    <name type="scientific">Borrelia parkeri SLO</name>
    <dbReference type="NCBI Taxonomy" id="1313294"/>
    <lineage>
        <taxon>Bacteria</taxon>
        <taxon>Pseudomonadati</taxon>
        <taxon>Spirochaetota</taxon>
        <taxon>Spirochaetia</taxon>
        <taxon>Spirochaetales</taxon>
        <taxon>Borreliaceae</taxon>
        <taxon>Borrelia</taxon>
    </lineage>
</organism>
<gene>
    <name evidence="1" type="ORF">BPA_0079100</name>
</gene>
<reference evidence="1" key="1">
    <citation type="submission" date="2016-10" db="EMBL/GenBank/DDBJ databases">
        <title>Comparative Genomics of Relapsing Fever Spirochetes.</title>
        <authorList>
            <person name="Schwan T.G."/>
            <person name="Raffel S.J."/>
            <person name="Porcella S.F."/>
            <person name="Martens C.A."/>
            <person name="Bruno D.P."/>
            <person name="Ricklefs S.M."/>
            <person name="Barbian K.B."/>
        </authorList>
    </citation>
    <scope>NUCLEOTIDE SEQUENCE</scope>
    <source>
        <strain evidence="1">SLO</strain>
    </source>
</reference>
<accession>A0ABN4CCU1</accession>
<name>A0ABN4CCU1_BORPR</name>
<evidence type="ECO:0000313" key="1">
    <source>
        <dbReference type="EMBL" id="AHH09674.1"/>
    </source>
</evidence>
<dbReference type="Proteomes" id="UP000019331">
    <property type="component" value="Chromosome"/>
</dbReference>
<proteinExistence type="predicted"/>
<protein>
    <submittedName>
        <fullName evidence="1">Uncharacterized protein</fullName>
    </submittedName>
</protein>
<keyword evidence="2" id="KW-1185">Reference proteome</keyword>
<evidence type="ECO:0000313" key="2">
    <source>
        <dbReference type="Proteomes" id="UP000019331"/>
    </source>
</evidence>